<keyword evidence="2" id="KW-1185">Reference proteome</keyword>
<accession>A0A9W9UZ08</accession>
<dbReference type="EMBL" id="JAPZBR010000002">
    <property type="protein sequence ID" value="KAJ5362712.1"/>
    <property type="molecule type" value="Genomic_DNA"/>
</dbReference>
<protein>
    <submittedName>
        <fullName evidence="1">Uncharacterized protein</fullName>
    </submittedName>
</protein>
<sequence>MSNGIDALVALTLEEPSSPTPPSAPKATMILPVNVTQLQAYSKVYGIRSEIEKAEAILDAGRHWKQQIGPDLDQDSRRLSSPPRQANVYCAETAFISPE</sequence>
<name>A0A9W9UZ08_PENBR</name>
<evidence type="ECO:0000313" key="2">
    <source>
        <dbReference type="Proteomes" id="UP001148299"/>
    </source>
</evidence>
<evidence type="ECO:0000313" key="1">
    <source>
        <dbReference type="EMBL" id="KAJ5362712.1"/>
    </source>
</evidence>
<gene>
    <name evidence="1" type="ORF">N7541_003556</name>
</gene>
<comment type="caution">
    <text evidence="1">The sequence shown here is derived from an EMBL/GenBank/DDBJ whole genome shotgun (WGS) entry which is preliminary data.</text>
</comment>
<organism evidence="1 2">
    <name type="scientific">Penicillium brevicompactum</name>
    <dbReference type="NCBI Taxonomy" id="5074"/>
    <lineage>
        <taxon>Eukaryota</taxon>
        <taxon>Fungi</taxon>
        <taxon>Dikarya</taxon>
        <taxon>Ascomycota</taxon>
        <taxon>Pezizomycotina</taxon>
        <taxon>Eurotiomycetes</taxon>
        <taxon>Eurotiomycetidae</taxon>
        <taxon>Eurotiales</taxon>
        <taxon>Aspergillaceae</taxon>
        <taxon>Penicillium</taxon>
    </lineage>
</organism>
<reference evidence="1" key="1">
    <citation type="submission" date="2022-12" db="EMBL/GenBank/DDBJ databases">
        <authorList>
            <person name="Petersen C."/>
        </authorList>
    </citation>
    <scope>NUCLEOTIDE SEQUENCE</scope>
    <source>
        <strain evidence="1">IBT 35675</strain>
    </source>
</reference>
<dbReference type="AlphaFoldDB" id="A0A9W9UZ08"/>
<reference evidence="1" key="2">
    <citation type="journal article" date="2023" name="IMA Fungus">
        <title>Comparative genomic study of the Penicillium genus elucidates a diverse pangenome and 15 lateral gene transfer events.</title>
        <authorList>
            <person name="Petersen C."/>
            <person name="Sorensen T."/>
            <person name="Nielsen M.R."/>
            <person name="Sondergaard T.E."/>
            <person name="Sorensen J.L."/>
            <person name="Fitzpatrick D.A."/>
            <person name="Frisvad J.C."/>
            <person name="Nielsen K.L."/>
        </authorList>
    </citation>
    <scope>NUCLEOTIDE SEQUENCE</scope>
    <source>
        <strain evidence="1">IBT 35675</strain>
    </source>
</reference>
<proteinExistence type="predicted"/>
<dbReference type="Proteomes" id="UP001148299">
    <property type="component" value="Unassembled WGS sequence"/>
</dbReference>